<evidence type="ECO:0000313" key="5">
    <source>
        <dbReference type="Proteomes" id="UP000068243"/>
    </source>
</evidence>
<dbReference type="InterPro" id="IPR023213">
    <property type="entry name" value="CAT-like_dom_sf"/>
</dbReference>
<gene>
    <name evidence="4" type="ORF">ABL_08538</name>
</gene>
<keyword evidence="1" id="KW-0808">Transferase</keyword>
<feature type="domain" description="Trichothecene 3-O-acetyltransferase-like N-terminal" evidence="3">
    <location>
        <begin position="2"/>
        <end position="104"/>
    </location>
</feature>
<dbReference type="Proteomes" id="UP000068243">
    <property type="component" value="Unassembled WGS sequence"/>
</dbReference>
<dbReference type="VEuPathDB" id="FungiDB:ATCC64974_7260"/>
<dbReference type="InterPro" id="IPR054710">
    <property type="entry name" value="Tri101-like_N"/>
</dbReference>
<dbReference type="GO" id="GO:0016746">
    <property type="term" value="F:acyltransferase activity"/>
    <property type="evidence" value="ECO:0007669"/>
    <property type="project" value="UniProtKB-KW"/>
</dbReference>
<dbReference type="Pfam" id="PF22664">
    <property type="entry name" value="TRI-like_N"/>
    <property type="match status" value="1"/>
</dbReference>
<accession>A0A124BYK6</accession>
<dbReference type="OrthoDB" id="10469030at2759"/>
<dbReference type="VEuPathDB" id="FungiDB:An09g01800"/>
<proteinExistence type="predicted"/>
<evidence type="ECO:0000256" key="2">
    <source>
        <dbReference type="ARBA" id="ARBA00023315"/>
    </source>
</evidence>
<reference evidence="5" key="1">
    <citation type="journal article" date="2016" name="Genome Announc.">
        <title>Draft genome sequence of Aspergillus niger strain An76.</title>
        <authorList>
            <person name="Gong W."/>
            <person name="Cheng Z."/>
            <person name="Zhang H."/>
            <person name="Liu L."/>
            <person name="Gao P."/>
            <person name="Wang L."/>
        </authorList>
    </citation>
    <scope>NUCLEOTIDE SEQUENCE [LARGE SCALE GENOMIC DNA]</scope>
    <source>
        <strain evidence="5">An76</strain>
    </source>
</reference>
<evidence type="ECO:0000256" key="1">
    <source>
        <dbReference type="ARBA" id="ARBA00022679"/>
    </source>
</evidence>
<name>A0A124BYK6_ASPNG</name>
<sequence>MLSFAMPEGVSQDTIIDDPEAAVRQIRSHVPWMAGRVVNVGKGPGNPGRYVVAPRPPPDPLIVVRDVSHAFPPYSEIQHLKAPSSILDSRLLAPTNAFPQRFKDFEEATFRHNMTDAGGLFGFARLVSMAMRGEQFSDSLLEQVNRYQHNLIPLSSRGEPILDHSHHTRPPITNAQPVVRSDQPSGIFLRFTAANVVELKDLASQSMIPYPYGISGGTCQTRALGPREPWTAEKYYEYQPSIWEIWFMSRLGSHSRSWLIFRLNPQGDFDSLTCLTDSDMEAMSRDPEWTSMVEYIGCRWGVGDVLGFSQAARLAASLLFQKRLGGIRLVGGCYDVGVFGSLIFAYDTYPWAADVRIPS</sequence>
<evidence type="ECO:0000259" key="3">
    <source>
        <dbReference type="Pfam" id="PF22664"/>
    </source>
</evidence>
<keyword evidence="2" id="KW-0012">Acyltransferase</keyword>
<dbReference type="AlphaFoldDB" id="A0A124BYK6"/>
<dbReference type="VEuPathDB" id="FungiDB:M747DRAFT_262306"/>
<organism evidence="4 5">
    <name type="scientific">Aspergillus niger</name>
    <dbReference type="NCBI Taxonomy" id="5061"/>
    <lineage>
        <taxon>Eukaryota</taxon>
        <taxon>Fungi</taxon>
        <taxon>Dikarya</taxon>
        <taxon>Ascomycota</taxon>
        <taxon>Pezizomycotina</taxon>
        <taxon>Eurotiomycetes</taxon>
        <taxon>Eurotiomycetidae</taxon>
        <taxon>Eurotiales</taxon>
        <taxon>Aspergillaceae</taxon>
        <taxon>Aspergillus</taxon>
        <taxon>Aspergillus subgen. Circumdati</taxon>
    </lineage>
</organism>
<dbReference type="VEuPathDB" id="FungiDB:ASPNIDRAFT2_1114645"/>
<protein>
    <recommendedName>
        <fullName evidence="3">Trichothecene 3-O-acetyltransferase-like N-terminal domain-containing protein</fullName>
    </recommendedName>
</protein>
<comment type="caution">
    <text evidence="4">The sequence shown here is derived from an EMBL/GenBank/DDBJ whole genome shotgun (WGS) entry which is preliminary data.</text>
</comment>
<dbReference type="Gene3D" id="3.30.559.10">
    <property type="entry name" value="Chloramphenicol acetyltransferase-like domain"/>
    <property type="match status" value="4"/>
</dbReference>
<dbReference type="EMBL" id="BCMY01000018">
    <property type="protein sequence ID" value="GAQ45877.1"/>
    <property type="molecule type" value="Genomic_DNA"/>
</dbReference>
<evidence type="ECO:0000313" key="4">
    <source>
        <dbReference type="EMBL" id="GAQ45877.1"/>
    </source>
</evidence>